<gene>
    <name evidence="1" type="ORF">R1flu_028783</name>
</gene>
<accession>A0ABD1XN83</accession>
<dbReference type="Proteomes" id="UP001605036">
    <property type="component" value="Unassembled WGS sequence"/>
</dbReference>
<dbReference type="EMBL" id="JBHFFA010000008">
    <property type="protein sequence ID" value="KAL2610210.1"/>
    <property type="molecule type" value="Genomic_DNA"/>
</dbReference>
<proteinExistence type="predicted"/>
<reference evidence="1 2" key="1">
    <citation type="submission" date="2024-09" db="EMBL/GenBank/DDBJ databases">
        <title>Chromosome-scale assembly of Riccia fluitans.</title>
        <authorList>
            <person name="Paukszto L."/>
            <person name="Sawicki J."/>
            <person name="Karawczyk K."/>
            <person name="Piernik-Szablinska J."/>
            <person name="Szczecinska M."/>
            <person name="Mazdziarz M."/>
        </authorList>
    </citation>
    <scope>NUCLEOTIDE SEQUENCE [LARGE SCALE GENOMIC DNA]</scope>
    <source>
        <strain evidence="1">Rf_01</strain>
        <tissue evidence="1">Aerial parts of the thallus</tissue>
    </source>
</reference>
<dbReference type="AlphaFoldDB" id="A0ABD1XN83"/>
<keyword evidence="2" id="KW-1185">Reference proteome</keyword>
<comment type="caution">
    <text evidence="1">The sequence shown here is derived from an EMBL/GenBank/DDBJ whole genome shotgun (WGS) entry which is preliminary data.</text>
</comment>
<protein>
    <submittedName>
        <fullName evidence="1">Uncharacterized protein</fullName>
    </submittedName>
</protein>
<name>A0ABD1XN83_9MARC</name>
<evidence type="ECO:0000313" key="2">
    <source>
        <dbReference type="Proteomes" id="UP001605036"/>
    </source>
</evidence>
<evidence type="ECO:0000313" key="1">
    <source>
        <dbReference type="EMBL" id="KAL2610210.1"/>
    </source>
</evidence>
<organism evidence="1 2">
    <name type="scientific">Riccia fluitans</name>
    <dbReference type="NCBI Taxonomy" id="41844"/>
    <lineage>
        <taxon>Eukaryota</taxon>
        <taxon>Viridiplantae</taxon>
        <taxon>Streptophyta</taxon>
        <taxon>Embryophyta</taxon>
        <taxon>Marchantiophyta</taxon>
        <taxon>Marchantiopsida</taxon>
        <taxon>Marchantiidae</taxon>
        <taxon>Marchantiales</taxon>
        <taxon>Ricciaceae</taxon>
        <taxon>Riccia</taxon>
    </lineage>
</organism>
<sequence length="72" mass="8043">MYSANVSQGMNLYGKLHKALSSLPIIRRTAPPRPAELKEYKAAPLFFWVVAPSFVLNDYSKSDSLCLLGRTL</sequence>